<evidence type="ECO:0000256" key="10">
    <source>
        <dbReference type="ARBA" id="ARBA00023170"/>
    </source>
</evidence>
<dbReference type="PRINTS" id="PR00177">
    <property type="entry name" value="NMDARECEPTOR"/>
</dbReference>
<feature type="site" description="Interaction with the cone snail toxin Con-ikot-ikot" evidence="17">
    <location>
        <position position="667"/>
    </location>
</feature>
<dbReference type="OrthoDB" id="5984008at2759"/>
<dbReference type="FunFam" id="3.40.190.10:FF:000178">
    <property type="entry name" value="Glutamate receptor subunit"/>
    <property type="match status" value="1"/>
</dbReference>
<sequence>MLLLYVTVAFMPNILGFPRRIPIGGLFDGDEMIQKAFELSVKAVNKNITASEHAMGVLLTAKTEKVNENAFQVGDIACELLGSGVAGMFGPQGKSTVDHVQSMCDTLDIPHIAARWDPEPKRGNMVNLYPHANTLSTVFRDIIAEYQWKEYAILYDNTDSLIRMNRLLQLPNMSTISAMVFHLGGGPNFRRTMREVKISGCKNLIIDCSYDILSSVLEQAQQVGIMSDRYNVIVASLDLQTLDLESHQYSGVNLTGVRLIDPDSPTVRRVLRSRSLNWGLTDGSHLRVESALAYDAVQLFASGYARLRDSVKGNLKKLFCNRTETWGHGFSLSNYMRNERIRGLSGAIRFDTNGFRSEFQLDIVNLEKQGLRKVGEWRTSGGIHWKPGYNIPGVDEEKSLRDKHFIVLISLTDPYGMLKQSAAIRTGNDRYEGFAIDIIHEMSKILGFNYTFHVQSDNIYGSLNKKSGSWNGMLGKIIAGEADLAITDLTITAERESAVDFTTPFMNLGISVLYRQPTTAPPGLLSFLLPYSEEVWMHLIGAYMIVTSLLFFIGKLCPVEWTNPYPCIKEPEVLETPFTLANTPFLVIGALLKAPTGFAPAGISTRALATAWWFFTLIIGSTYIANLAAALSTKSTVWPFKVAEELAYQQKIKYGAKKDGSTLSFFKNATHEPYEIMYNYMMNHADEVLMEKNEDGVRKVQQENYAYLMESSSIEYIKQRKCNVTQIGGLLDAKGYGIAMKKDARYRTDLSGAILKLKENGVMYELQTRWWKEKRGGDKCSEKPPVKVEPLNFEDVGGVFLIMISGVTLSWFYAAWTFLWNVRNIAVKDNVSYREEIIEELKFLARCRSKKLVRKRKRSSVETIKRDSDDSNSE</sequence>
<dbReference type="FunCoup" id="E2BH74">
    <property type="interactions" value="4"/>
</dbReference>
<keyword evidence="8" id="KW-0406">Ion transport</keyword>
<dbReference type="Pfam" id="PF01094">
    <property type="entry name" value="ANF_receptor"/>
    <property type="match status" value="1"/>
</dbReference>
<feature type="site" description="Interaction with the cone snail toxin Con-ikot-ikot" evidence="17">
    <location>
        <position position="756"/>
    </location>
</feature>
<comment type="subcellular location">
    <subcellularLocation>
        <location evidence="1">Cell membrane</location>
        <topology evidence="1">Multi-pass membrane protein</topology>
    </subcellularLocation>
    <subcellularLocation>
        <location evidence="15">Postsynaptic cell membrane</location>
    </subcellularLocation>
</comment>
<evidence type="ECO:0000256" key="4">
    <source>
        <dbReference type="ARBA" id="ARBA00022475"/>
    </source>
</evidence>
<feature type="transmembrane region" description="Helical" evidence="18">
    <location>
        <begin position="612"/>
        <end position="631"/>
    </location>
</feature>
<dbReference type="InterPro" id="IPR028082">
    <property type="entry name" value="Peripla_BP_I"/>
</dbReference>
<feature type="transmembrane region" description="Helical" evidence="18">
    <location>
        <begin position="799"/>
        <end position="820"/>
    </location>
</feature>
<evidence type="ECO:0000256" key="11">
    <source>
        <dbReference type="ARBA" id="ARBA00023180"/>
    </source>
</evidence>
<keyword evidence="4" id="KW-1003">Cell membrane</keyword>
<keyword evidence="22" id="KW-1185">Reference proteome</keyword>
<keyword evidence="12" id="KW-0628">Postsynaptic cell membrane</keyword>
<evidence type="ECO:0000256" key="7">
    <source>
        <dbReference type="ARBA" id="ARBA00023018"/>
    </source>
</evidence>
<keyword evidence="7" id="KW-0770">Synapse</keyword>
<evidence type="ECO:0000256" key="8">
    <source>
        <dbReference type="ARBA" id="ARBA00023065"/>
    </source>
</evidence>
<dbReference type="SUPFAM" id="SSF53850">
    <property type="entry name" value="Periplasmic binding protein-like II"/>
    <property type="match status" value="1"/>
</dbReference>
<dbReference type="Pfam" id="PF00060">
    <property type="entry name" value="Lig_chan"/>
    <property type="match status" value="1"/>
</dbReference>
<keyword evidence="11" id="KW-0325">Glycoprotein</keyword>
<dbReference type="InterPro" id="IPR015683">
    <property type="entry name" value="Ionotropic_Glu_rcpt"/>
</dbReference>
<evidence type="ECO:0000256" key="6">
    <source>
        <dbReference type="ARBA" id="ARBA00022989"/>
    </source>
</evidence>
<dbReference type="Pfam" id="PF10613">
    <property type="entry name" value="Lig_chan-Glu_bd"/>
    <property type="match status" value="1"/>
</dbReference>
<dbReference type="PANTHER" id="PTHR18966">
    <property type="entry name" value="IONOTROPIC GLUTAMATE RECEPTOR"/>
    <property type="match status" value="1"/>
</dbReference>
<evidence type="ECO:0000259" key="19">
    <source>
        <dbReference type="SMART" id="SM00079"/>
    </source>
</evidence>
<dbReference type="InterPro" id="IPR001828">
    <property type="entry name" value="ANF_lig-bd_rcpt"/>
</dbReference>
<keyword evidence="14" id="KW-0407">Ion channel</keyword>
<keyword evidence="5 18" id="KW-0812">Transmembrane</keyword>
<evidence type="ECO:0000256" key="17">
    <source>
        <dbReference type="PIRSR" id="PIRSR601508-2"/>
    </source>
</evidence>
<keyword evidence="9 18" id="KW-0472">Membrane</keyword>
<dbReference type="GO" id="GO:0045211">
    <property type="term" value="C:postsynaptic membrane"/>
    <property type="evidence" value="ECO:0007669"/>
    <property type="project" value="UniProtKB-SubCell"/>
</dbReference>
<feature type="binding site" evidence="16">
    <location>
        <position position="662"/>
    </location>
    <ligand>
        <name>L-glutamate</name>
        <dbReference type="ChEBI" id="CHEBI:29985"/>
    </ligand>
</feature>
<evidence type="ECO:0000256" key="13">
    <source>
        <dbReference type="ARBA" id="ARBA00023286"/>
    </source>
</evidence>
<dbReference type="EMBL" id="GL448268">
    <property type="protein sequence ID" value="EFN84995.1"/>
    <property type="molecule type" value="Genomic_DNA"/>
</dbReference>
<dbReference type="Proteomes" id="UP000008237">
    <property type="component" value="Unassembled WGS sequence"/>
</dbReference>
<feature type="binding site" evidence="16">
    <location>
        <position position="490"/>
    </location>
    <ligand>
        <name>L-glutamate</name>
        <dbReference type="ChEBI" id="CHEBI:29985"/>
    </ligand>
</feature>
<dbReference type="InterPro" id="IPR001320">
    <property type="entry name" value="Iontro_rcpt_C"/>
</dbReference>
<evidence type="ECO:0000256" key="9">
    <source>
        <dbReference type="ARBA" id="ARBA00023136"/>
    </source>
</evidence>
<gene>
    <name evidence="21" type="ORF">EAI_17338</name>
</gene>
<reference evidence="21 22" key="1">
    <citation type="journal article" date="2010" name="Science">
        <title>Genomic comparison of the ants Camponotus floridanus and Harpegnathos saltator.</title>
        <authorList>
            <person name="Bonasio R."/>
            <person name="Zhang G."/>
            <person name="Ye C."/>
            <person name="Mutti N.S."/>
            <person name="Fang X."/>
            <person name="Qin N."/>
            <person name="Donahue G."/>
            <person name="Yang P."/>
            <person name="Li Q."/>
            <person name="Li C."/>
            <person name="Zhang P."/>
            <person name="Huang Z."/>
            <person name="Berger S.L."/>
            <person name="Reinberg D."/>
            <person name="Wang J."/>
            <person name="Liebig J."/>
        </authorList>
    </citation>
    <scope>NUCLEOTIDE SEQUENCE [LARGE SCALE GENOMIC DNA]</scope>
    <source>
        <strain evidence="21 22">R22 G/1</strain>
    </source>
</reference>
<feature type="domain" description="Ionotropic glutamate receptor C-terminal" evidence="19">
    <location>
        <begin position="404"/>
        <end position="773"/>
    </location>
</feature>
<organism evidence="22">
    <name type="scientific">Harpegnathos saltator</name>
    <name type="common">Jerdon's jumping ant</name>
    <dbReference type="NCBI Taxonomy" id="610380"/>
    <lineage>
        <taxon>Eukaryota</taxon>
        <taxon>Metazoa</taxon>
        <taxon>Ecdysozoa</taxon>
        <taxon>Arthropoda</taxon>
        <taxon>Hexapoda</taxon>
        <taxon>Insecta</taxon>
        <taxon>Pterygota</taxon>
        <taxon>Neoptera</taxon>
        <taxon>Endopterygota</taxon>
        <taxon>Hymenoptera</taxon>
        <taxon>Apocrita</taxon>
        <taxon>Aculeata</taxon>
        <taxon>Formicoidea</taxon>
        <taxon>Formicidae</taxon>
        <taxon>Ponerinae</taxon>
        <taxon>Ponerini</taxon>
        <taxon>Harpegnathos</taxon>
    </lineage>
</organism>
<keyword evidence="3" id="KW-0813">Transport</keyword>
<dbReference type="CDD" id="cd06382">
    <property type="entry name" value="PBP1_iGluR_Kainate"/>
    <property type="match status" value="1"/>
</dbReference>
<dbReference type="SUPFAM" id="SSF53822">
    <property type="entry name" value="Periplasmic binding protein-like I"/>
    <property type="match status" value="1"/>
</dbReference>
<evidence type="ECO:0000313" key="21">
    <source>
        <dbReference type="EMBL" id="EFN84995.1"/>
    </source>
</evidence>
<dbReference type="GO" id="GO:0015276">
    <property type="term" value="F:ligand-gated monoatomic ion channel activity"/>
    <property type="evidence" value="ECO:0007669"/>
    <property type="project" value="InterPro"/>
</dbReference>
<dbReference type="FunFam" id="3.40.190.10:FF:000061">
    <property type="entry name" value="Glutamate receptor, ionotropic kainate"/>
    <property type="match status" value="1"/>
</dbReference>
<dbReference type="InterPro" id="IPR019594">
    <property type="entry name" value="Glu/Gly-bd"/>
</dbReference>
<evidence type="ECO:0000256" key="3">
    <source>
        <dbReference type="ARBA" id="ARBA00022448"/>
    </source>
</evidence>
<dbReference type="Gene3D" id="3.40.190.10">
    <property type="entry name" value="Periplasmic binding protein-like II"/>
    <property type="match status" value="3"/>
</dbReference>
<dbReference type="FunFam" id="1.10.287.70:FF:000143">
    <property type="entry name" value="Probable glutamate receptor"/>
    <property type="match status" value="1"/>
</dbReference>
<dbReference type="CDD" id="cd13714">
    <property type="entry name" value="PBP2_iGluR_Kainate"/>
    <property type="match status" value="1"/>
</dbReference>
<dbReference type="Gene3D" id="3.40.50.2300">
    <property type="match status" value="2"/>
</dbReference>
<feature type="binding site" evidence="16">
    <location>
        <position position="710"/>
    </location>
    <ligand>
        <name>L-glutamate</name>
        <dbReference type="ChEBI" id="CHEBI:29985"/>
    </ligand>
</feature>
<dbReference type="SMART" id="SM00918">
    <property type="entry name" value="Lig_chan-Glu_bd"/>
    <property type="match status" value="1"/>
</dbReference>
<accession>E2BH74</accession>
<feature type="transmembrane region" description="Helical" evidence="18">
    <location>
        <begin position="535"/>
        <end position="553"/>
    </location>
</feature>
<dbReference type="GO" id="GO:0038023">
    <property type="term" value="F:signaling receptor activity"/>
    <property type="evidence" value="ECO:0007669"/>
    <property type="project" value="InterPro"/>
</dbReference>
<evidence type="ECO:0000256" key="16">
    <source>
        <dbReference type="PIRSR" id="PIRSR601508-1"/>
    </source>
</evidence>
<evidence type="ECO:0000256" key="5">
    <source>
        <dbReference type="ARBA" id="ARBA00022692"/>
    </source>
</evidence>
<dbReference type="InParanoid" id="E2BH74"/>
<evidence type="ECO:0000256" key="12">
    <source>
        <dbReference type="ARBA" id="ARBA00023257"/>
    </source>
</evidence>
<evidence type="ECO:0000256" key="1">
    <source>
        <dbReference type="ARBA" id="ARBA00004651"/>
    </source>
</evidence>
<evidence type="ECO:0000256" key="15">
    <source>
        <dbReference type="ARBA" id="ARBA00034100"/>
    </source>
</evidence>
<feature type="binding site" evidence="16">
    <location>
        <position position="495"/>
    </location>
    <ligand>
        <name>L-glutamate</name>
        <dbReference type="ChEBI" id="CHEBI:29985"/>
    </ligand>
</feature>
<evidence type="ECO:0000256" key="2">
    <source>
        <dbReference type="ARBA" id="ARBA00008685"/>
    </source>
</evidence>
<evidence type="ECO:0000256" key="18">
    <source>
        <dbReference type="SAM" id="Phobius"/>
    </source>
</evidence>
<evidence type="ECO:0000259" key="20">
    <source>
        <dbReference type="SMART" id="SM00918"/>
    </source>
</evidence>
<keyword evidence="13" id="KW-1071">Ligand-gated ion channel</keyword>
<evidence type="ECO:0000256" key="14">
    <source>
        <dbReference type="ARBA" id="ARBA00023303"/>
    </source>
</evidence>
<dbReference type="InterPro" id="IPR001508">
    <property type="entry name" value="Iono_Glu_rcpt_met"/>
</dbReference>
<protein>
    <submittedName>
        <fullName evidence="21">Glutamate receptor, ionotropic kainate 2</fullName>
    </submittedName>
</protein>
<dbReference type="AlphaFoldDB" id="E2BH74"/>
<dbReference type="SMART" id="SM00079">
    <property type="entry name" value="PBPe"/>
    <property type="match status" value="1"/>
</dbReference>
<feature type="binding site" evidence="16">
    <location>
        <position position="661"/>
    </location>
    <ligand>
        <name>L-glutamate</name>
        <dbReference type="ChEBI" id="CHEBI:29985"/>
    </ligand>
</feature>
<feature type="domain" description="Ionotropic glutamate receptor L-glutamate and glycine-binding" evidence="20">
    <location>
        <begin position="414"/>
        <end position="479"/>
    </location>
</feature>
<comment type="similarity">
    <text evidence="2">Belongs to the glutamate-gated ion channel (TC 1.A.10.1) family.</text>
</comment>
<keyword evidence="6 18" id="KW-1133">Transmembrane helix</keyword>
<evidence type="ECO:0000313" key="22">
    <source>
        <dbReference type="Proteomes" id="UP000008237"/>
    </source>
</evidence>
<keyword evidence="10 21" id="KW-0675">Receptor</keyword>
<name>E2BH74_HARSA</name>
<proteinExistence type="inferred from homology"/>
<dbReference type="OMA" id="NYPRPNG"/>